<reference evidence="5" key="1">
    <citation type="submission" date="2016-01" db="EMBL/GenBank/DDBJ databases">
        <authorList>
            <person name="Peeters C."/>
        </authorList>
    </citation>
    <scope>NUCLEOTIDE SEQUENCE [LARGE SCALE GENOMIC DNA]</scope>
</reference>
<dbReference type="EMBL" id="FCNY02000008">
    <property type="protein sequence ID" value="SAL44923.1"/>
    <property type="molecule type" value="Genomic_DNA"/>
</dbReference>
<keyword evidence="2" id="KW-0804">Transcription</keyword>
<organism evidence="4 5">
    <name type="scientific">Caballeronia cordobensis</name>
    <name type="common">Burkholderia cordobensis</name>
    <dbReference type="NCBI Taxonomy" id="1353886"/>
    <lineage>
        <taxon>Bacteria</taxon>
        <taxon>Pseudomonadati</taxon>
        <taxon>Pseudomonadota</taxon>
        <taxon>Betaproteobacteria</taxon>
        <taxon>Burkholderiales</taxon>
        <taxon>Burkholderiaceae</taxon>
        <taxon>Caballeronia</taxon>
    </lineage>
</organism>
<evidence type="ECO:0000313" key="5">
    <source>
        <dbReference type="Proteomes" id="UP000054740"/>
    </source>
</evidence>
<dbReference type="Pfam" id="PF01965">
    <property type="entry name" value="DJ-1_PfpI"/>
    <property type="match status" value="1"/>
</dbReference>
<dbReference type="InterPro" id="IPR009057">
    <property type="entry name" value="Homeodomain-like_sf"/>
</dbReference>
<name>A0A158HLH4_CABCO</name>
<feature type="domain" description="HTH araC/xylS-type" evidence="3">
    <location>
        <begin position="228"/>
        <end position="326"/>
    </location>
</feature>
<dbReference type="Gene3D" id="1.10.10.60">
    <property type="entry name" value="Homeodomain-like"/>
    <property type="match status" value="1"/>
</dbReference>
<dbReference type="PANTHER" id="PTHR43130">
    <property type="entry name" value="ARAC-FAMILY TRANSCRIPTIONAL REGULATOR"/>
    <property type="match status" value="1"/>
</dbReference>
<dbReference type="RefSeq" id="WP_053570522.1">
    <property type="nucleotide sequence ID" value="NZ_FCNY02000008.1"/>
</dbReference>
<dbReference type="InterPro" id="IPR029062">
    <property type="entry name" value="Class_I_gatase-like"/>
</dbReference>
<dbReference type="Proteomes" id="UP000054740">
    <property type="component" value="Unassembled WGS sequence"/>
</dbReference>
<protein>
    <submittedName>
        <fullName evidence="4">AraC family transcriptional regulator</fullName>
    </submittedName>
</protein>
<dbReference type="PANTHER" id="PTHR43130:SF3">
    <property type="entry name" value="HTH-TYPE TRANSCRIPTIONAL REGULATOR RV1931C"/>
    <property type="match status" value="1"/>
</dbReference>
<dbReference type="InterPro" id="IPR002818">
    <property type="entry name" value="DJ-1/PfpI"/>
</dbReference>
<dbReference type="AlphaFoldDB" id="A0A158HLH4"/>
<proteinExistence type="predicted"/>
<dbReference type="CDD" id="cd03137">
    <property type="entry name" value="GATase1_AraC_1"/>
    <property type="match status" value="1"/>
</dbReference>
<evidence type="ECO:0000256" key="1">
    <source>
        <dbReference type="ARBA" id="ARBA00023015"/>
    </source>
</evidence>
<evidence type="ECO:0000259" key="3">
    <source>
        <dbReference type="PROSITE" id="PS01124"/>
    </source>
</evidence>
<evidence type="ECO:0000256" key="2">
    <source>
        <dbReference type="ARBA" id="ARBA00023163"/>
    </source>
</evidence>
<dbReference type="SUPFAM" id="SSF52317">
    <property type="entry name" value="Class I glutamine amidotransferase-like"/>
    <property type="match status" value="1"/>
</dbReference>
<dbReference type="PROSITE" id="PS01124">
    <property type="entry name" value="HTH_ARAC_FAMILY_2"/>
    <property type="match status" value="1"/>
</dbReference>
<sequence length="332" mass="36379">MPGTDHSDKRAPRKVVIVTYDGAKLMDISGPLQAFSDACFESGRPAYDVVLASEAGGAVATDTRVKLETVRLDDAVMASVDTLLVAGADLIMPAAATASLRARLVNYLDWPRRLGSVCTGAFILAQLGILDSRDVTTHWGACSRLAQQHPAINVKPDAIFVTSDHIWTSAGVSAGIDMALAMIEADLGHLTALNVARGMVLFLKRPGGQSQFSIELRQQMRDARGRFEDLHDWIRTHLDADLSIPALADAARMSPRNFARVYLRETGESPARVVERLRIEAARRLLESAHDPIQVIARRTGFGDDERMRRAFTKVHGVSPQDYRRRFGAPKV</sequence>
<dbReference type="Gene3D" id="3.40.50.880">
    <property type="match status" value="1"/>
</dbReference>
<dbReference type="InterPro" id="IPR018060">
    <property type="entry name" value="HTH_AraC"/>
</dbReference>
<evidence type="ECO:0000313" key="4">
    <source>
        <dbReference type="EMBL" id="SAL44923.1"/>
    </source>
</evidence>
<accession>A0A158HLH4</accession>
<keyword evidence="1" id="KW-0805">Transcription regulation</keyword>
<dbReference type="Pfam" id="PF12833">
    <property type="entry name" value="HTH_18"/>
    <property type="match status" value="1"/>
</dbReference>
<keyword evidence="5" id="KW-1185">Reference proteome</keyword>
<dbReference type="GO" id="GO:0003700">
    <property type="term" value="F:DNA-binding transcription factor activity"/>
    <property type="evidence" value="ECO:0007669"/>
    <property type="project" value="InterPro"/>
</dbReference>
<dbReference type="SUPFAM" id="SSF46689">
    <property type="entry name" value="Homeodomain-like"/>
    <property type="match status" value="2"/>
</dbReference>
<dbReference type="GO" id="GO:0043565">
    <property type="term" value="F:sequence-specific DNA binding"/>
    <property type="evidence" value="ECO:0007669"/>
    <property type="project" value="InterPro"/>
</dbReference>
<dbReference type="SMART" id="SM00342">
    <property type="entry name" value="HTH_ARAC"/>
    <property type="match status" value="1"/>
</dbReference>
<gene>
    <name evidence="4" type="ORF">AWB70_03464</name>
</gene>
<dbReference type="InterPro" id="IPR052158">
    <property type="entry name" value="INH-QAR"/>
</dbReference>